<dbReference type="InterPro" id="IPR025032">
    <property type="entry name" value="DUF3949"/>
</dbReference>
<keyword evidence="1" id="KW-0812">Transmembrane</keyword>
<comment type="caution">
    <text evidence="2">The sequence shown here is derived from an EMBL/GenBank/DDBJ whole genome shotgun (WGS) entry which is preliminary data.</text>
</comment>
<dbReference type="Proteomes" id="UP000075683">
    <property type="component" value="Unassembled WGS sequence"/>
</dbReference>
<organism evidence="2 3">
    <name type="scientific">Caldibacillus debilis</name>
    <dbReference type="NCBI Taxonomy" id="301148"/>
    <lineage>
        <taxon>Bacteria</taxon>
        <taxon>Bacillati</taxon>
        <taxon>Bacillota</taxon>
        <taxon>Bacilli</taxon>
        <taxon>Bacillales</taxon>
        <taxon>Bacillaceae</taxon>
        <taxon>Caldibacillus</taxon>
    </lineage>
</organism>
<dbReference type="Pfam" id="PF13133">
    <property type="entry name" value="DUF3949"/>
    <property type="match status" value="1"/>
</dbReference>
<protein>
    <recommendedName>
        <fullName evidence="4">DUF3949 domain-containing protein</fullName>
    </recommendedName>
</protein>
<evidence type="ECO:0000313" key="2">
    <source>
        <dbReference type="EMBL" id="KYD18715.1"/>
    </source>
</evidence>
<keyword evidence="1" id="KW-1133">Transmembrane helix</keyword>
<evidence type="ECO:0008006" key="4">
    <source>
        <dbReference type="Google" id="ProtNLM"/>
    </source>
</evidence>
<dbReference type="RefSeq" id="WP_061569013.1">
    <property type="nucleotide sequence ID" value="NZ_JBAIZG010000056.1"/>
</dbReference>
<reference evidence="2 3" key="1">
    <citation type="submission" date="2016-01" db="EMBL/GenBank/DDBJ databases">
        <title>Draft Genome Sequences of Seven Thermophilic Sporeformers Isolated from Foods.</title>
        <authorList>
            <person name="Berendsen E.M."/>
            <person name="Wells-Bennik M.H."/>
            <person name="Krawcyk A.O."/>
            <person name="De Jong A."/>
            <person name="Holsappel S."/>
            <person name="Eijlander R.T."/>
            <person name="Kuipers O.P."/>
        </authorList>
    </citation>
    <scope>NUCLEOTIDE SEQUENCE [LARGE SCALE GENOMIC DNA]</scope>
    <source>
        <strain evidence="2 3">B4135</strain>
    </source>
</reference>
<dbReference type="OrthoDB" id="2640510at2"/>
<feature type="transmembrane region" description="Helical" evidence="1">
    <location>
        <begin position="6"/>
        <end position="27"/>
    </location>
</feature>
<proteinExistence type="predicted"/>
<accession>A0A150M2Q5</accession>
<gene>
    <name evidence="2" type="ORF">B4135_2218</name>
</gene>
<name>A0A150M2Q5_9BACI</name>
<evidence type="ECO:0000313" key="3">
    <source>
        <dbReference type="Proteomes" id="UP000075683"/>
    </source>
</evidence>
<dbReference type="STRING" id="301148.B4135_2218"/>
<keyword evidence="1" id="KW-0472">Membrane</keyword>
<dbReference type="AlphaFoldDB" id="A0A150M2Q5"/>
<dbReference type="EMBL" id="LQYT01000048">
    <property type="protein sequence ID" value="KYD18715.1"/>
    <property type="molecule type" value="Genomic_DNA"/>
</dbReference>
<evidence type="ECO:0000256" key="1">
    <source>
        <dbReference type="SAM" id="Phobius"/>
    </source>
</evidence>
<sequence>MTVFYIVLAIILVLYTGIMVPLQYAYISSMNERKKQTGKNHNELFDDMSFEEQQLHYNLQSSWWNWLPAIIATWIYKWRHKTG</sequence>